<gene>
    <name evidence="3" type="primary">Aste57867_9396</name>
    <name evidence="2" type="ORF">As57867_009360</name>
    <name evidence="3" type="ORF">ASTE57867_9396</name>
</gene>
<evidence type="ECO:0000313" key="3">
    <source>
        <dbReference type="EMBL" id="VFT86276.1"/>
    </source>
</evidence>
<dbReference type="EMBL" id="CAADRA010005161">
    <property type="protein sequence ID" value="VFT86276.1"/>
    <property type="molecule type" value="Genomic_DNA"/>
</dbReference>
<accession>A0A485KN75</accession>
<protein>
    <submittedName>
        <fullName evidence="3">Aste57867_9396 protein</fullName>
    </submittedName>
</protein>
<evidence type="ECO:0000256" key="1">
    <source>
        <dbReference type="SAM" id="MobiDB-lite"/>
    </source>
</evidence>
<reference evidence="3 4" key="1">
    <citation type="submission" date="2019-03" db="EMBL/GenBank/DDBJ databases">
        <authorList>
            <person name="Gaulin E."/>
            <person name="Dumas B."/>
        </authorList>
    </citation>
    <scope>NUCLEOTIDE SEQUENCE [LARGE SCALE GENOMIC DNA]</scope>
    <source>
        <strain evidence="3">CBS 568.67</strain>
    </source>
</reference>
<evidence type="ECO:0000313" key="4">
    <source>
        <dbReference type="Proteomes" id="UP000332933"/>
    </source>
</evidence>
<sequence>MAHHGNETKSLDAVDAGGGGALPTSALPMDVTNQEILNQTASASPVACIDLTEDNIGLPAYRWTDHSIRRVPEGWVFTSPDDWAVVWLQWFAGAVCHDDTADSIVIPPFRFLSEDDFDDVESKARLATVRTHMRRLIDVAVHHGVAASDDAIAVALGRGGDAFETIFAFASQELEENNNRLPSDACQHDPLPTDQGDDPVATDDAMPSDAHDDDGMAAVAPVVVASQKRMERPRADEFPHHRDNDVSAETPAKHANGRDGTPSTTTLGDGVDGTDVAASNLVEAYAKWWHHRTAILSTWMKESSPP</sequence>
<reference evidence="2" key="2">
    <citation type="submission" date="2019-06" db="EMBL/GenBank/DDBJ databases">
        <title>Genomics analysis of Aphanomyces spp. identifies a new class of oomycete effector associated with host adaptation.</title>
        <authorList>
            <person name="Gaulin E."/>
        </authorList>
    </citation>
    <scope>NUCLEOTIDE SEQUENCE</scope>
    <source>
        <strain evidence="2">CBS 578.67</strain>
    </source>
</reference>
<feature type="region of interest" description="Disordered" evidence="1">
    <location>
        <begin position="178"/>
        <end position="214"/>
    </location>
</feature>
<dbReference type="AlphaFoldDB" id="A0A485KN75"/>
<organism evidence="3 4">
    <name type="scientific">Aphanomyces stellatus</name>
    <dbReference type="NCBI Taxonomy" id="120398"/>
    <lineage>
        <taxon>Eukaryota</taxon>
        <taxon>Sar</taxon>
        <taxon>Stramenopiles</taxon>
        <taxon>Oomycota</taxon>
        <taxon>Saprolegniomycetes</taxon>
        <taxon>Saprolegniales</taxon>
        <taxon>Verrucalvaceae</taxon>
        <taxon>Aphanomyces</taxon>
    </lineage>
</organism>
<feature type="compositionally biased region" description="Basic and acidic residues" evidence="1">
    <location>
        <begin position="228"/>
        <end position="245"/>
    </location>
</feature>
<dbReference type="Proteomes" id="UP000332933">
    <property type="component" value="Unassembled WGS sequence"/>
</dbReference>
<feature type="region of interest" description="Disordered" evidence="1">
    <location>
        <begin position="228"/>
        <end position="271"/>
    </location>
</feature>
<dbReference type="EMBL" id="VJMH01005140">
    <property type="protein sequence ID" value="KAF0700055.1"/>
    <property type="molecule type" value="Genomic_DNA"/>
</dbReference>
<name>A0A485KN75_9STRA</name>
<evidence type="ECO:0000313" key="2">
    <source>
        <dbReference type="EMBL" id="KAF0700055.1"/>
    </source>
</evidence>
<proteinExistence type="predicted"/>
<keyword evidence="4" id="KW-1185">Reference proteome</keyword>